<evidence type="ECO:0008006" key="5">
    <source>
        <dbReference type="Google" id="ProtNLM"/>
    </source>
</evidence>
<keyword evidence="4" id="KW-1185">Reference proteome</keyword>
<dbReference type="RefSeq" id="WP_207616841.1">
    <property type="nucleotide sequence ID" value="NZ_JAFNLL010000032.1"/>
</dbReference>
<dbReference type="AlphaFoldDB" id="A0A939KN72"/>
<feature type="signal peptide" evidence="2">
    <location>
        <begin position="1"/>
        <end position="35"/>
    </location>
</feature>
<accession>A0A939KN72</accession>
<evidence type="ECO:0000313" key="4">
    <source>
        <dbReference type="Proteomes" id="UP000664164"/>
    </source>
</evidence>
<evidence type="ECO:0000313" key="3">
    <source>
        <dbReference type="EMBL" id="MBO1268981.1"/>
    </source>
</evidence>
<sequence length="157" mass="16175">MTLITRHGRVGGRLLLAVVLAAGLAVSACSFPSSAAQSTQTAAPSSLAPSSPATDQAGSGPGAFGSMSEACIAVSATMFSVTILPLAGLMGGKSEDVEKAQAELAKVQGQVSDELRPQFEKLKAFTESAGTDFSKYGSGEFEEAMKPIEEWLDKNCK</sequence>
<dbReference type="Proteomes" id="UP000664164">
    <property type="component" value="Unassembled WGS sequence"/>
</dbReference>
<proteinExistence type="predicted"/>
<feature type="compositionally biased region" description="Low complexity" evidence="1">
    <location>
        <begin position="42"/>
        <end position="54"/>
    </location>
</feature>
<organism evidence="3 4">
    <name type="scientific">Arthrobacter cavernae</name>
    <dbReference type="NCBI Taxonomy" id="2817681"/>
    <lineage>
        <taxon>Bacteria</taxon>
        <taxon>Bacillati</taxon>
        <taxon>Actinomycetota</taxon>
        <taxon>Actinomycetes</taxon>
        <taxon>Micrococcales</taxon>
        <taxon>Micrococcaceae</taxon>
        <taxon>Arthrobacter</taxon>
    </lineage>
</organism>
<dbReference type="PROSITE" id="PS51257">
    <property type="entry name" value="PROKAR_LIPOPROTEIN"/>
    <property type="match status" value="1"/>
</dbReference>
<keyword evidence="2" id="KW-0732">Signal</keyword>
<reference evidence="3" key="1">
    <citation type="submission" date="2021-03" db="EMBL/GenBank/DDBJ databases">
        <title>A new species, PO-11, isolated from a karst cave deposit.</title>
        <authorList>
            <person name="Zhaoxiaoyong W."/>
        </authorList>
    </citation>
    <scope>NUCLEOTIDE SEQUENCE</scope>
    <source>
        <strain evidence="3">PO-11</strain>
    </source>
</reference>
<name>A0A939KN72_9MICC</name>
<gene>
    <name evidence="3" type="ORF">J1902_13545</name>
</gene>
<evidence type="ECO:0000256" key="2">
    <source>
        <dbReference type="SAM" id="SignalP"/>
    </source>
</evidence>
<evidence type="ECO:0000256" key="1">
    <source>
        <dbReference type="SAM" id="MobiDB-lite"/>
    </source>
</evidence>
<protein>
    <recommendedName>
        <fullName evidence="5">Lipoprotein</fullName>
    </recommendedName>
</protein>
<comment type="caution">
    <text evidence="3">The sequence shown here is derived from an EMBL/GenBank/DDBJ whole genome shotgun (WGS) entry which is preliminary data.</text>
</comment>
<dbReference type="EMBL" id="JAFNLL010000032">
    <property type="protein sequence ID" value="MBO1268981.1"/>
    <property type="molecule type" value="Genomic_DNA"/>
</dbReference>
<feature type="region of interest" description="Disordered" evidence="1">
    <location>
        <begin position="42"/>
        <end position="63"/>
    </location>
</feature>
<feature type="chain" id="PRO_5037244531" description="Lipoprotein" evidence="2">
    <location>
        <begin position="36"/>
        <end position="157"/>
    </location>
</feature>